<evidence type="ECO:0000256" key="2">
    <source>
        <dbReference type="ARBA" id="ARBA00023015"/>
    </source>
</evidence>
<dbReference type="PANTHER" id="PTHR30126:SF39">
    <property type="entry name" value="HTH-TYPE TRANSCRIPTIONAL REGULATOR CYSL"/>
    <property type="match status" value="1"/>
</dbReference>
<organism evidence="6 7">
    <name type="scientific">Persicobacter psychrovividus</name>
    <dbReference type="NCBI Taxonomy" id="387638"/>
    <lineage>
        <taxon>Bacteria</taxon>
        <taxon>Pseudomonadati</taxon>
        <taxon>Bacteroidota</taxon>
        <taxon>Cytophagia</taxon>
        <taxon>Cytophagales</taxon>
        <taxon>Persicobacteraceae</taxon>
        <taxon>Persicobacter</taxon>
    </lineage>
</organism>
<dbReference type="Proteomes" id="UP001354989">
    <property type="component" value="Chromosome"/>
</dbReference>
<dbReference type="InterPro" id="IPR000847">
    <property type="entry name" value="LysR_HTH_N"/>
</dbReference>
<evidence type="ECO:0000313" key="7">
    <source>
        <dbReference type="Proteomes" id="UP001354989"/>
    </source>
</evidence>
<dbReference type="InterPro" id="IPR005119">
    <property type="entry name" value="LysR_subst-bd"/>
</dbReference>
<comment type="similarity">
    <text evidence="1">Belongs to the LysR transcriptional regulatory family.</text>
</comment>
<proteinExistence type="inferred from homology"/>
<dbReference type="Pfam" id="PF03466">
    <property type="entry name" value="LysR_substrate"/>
    <property type="match status" value="1"/>
</dbReference>
<keyword evidence="7" id="KW-1185">Reference proteome</keyword>
<dbReference type="SUPFAM" id="SSF46785">
    <property type="entry name" value="Winged helix' DNA-binding domain"/>
    <property type="match status" value="1"/>
</dbReference>
<dbReference type="InterPro" id="IPR036388">
    <property type="entry name" value="WH-like_DNA-bd_sf"/>
</dbReference>
<dbReference type="InterPro" id="IPR036390">
    <property type="entry name" value="WH_DNA-bd_sf"/>
</dbReference>
<keyword evidence="4" id="KW-0804">Transcription</keyword>
<gene>
    <name evidence="6" type="ORF">PEPS_25550</name>
</gene>
<dbReference type="Gene3D" id="3.40.190.290">
    <property type="match status" value="1"/>
</dbReference>
<keyword evidence="3" id="KW-0238">DNA-binding</keyword>
<name>A0ABN6LAX7_9BACT</name>
<evidence type="ECO:0000313" key="6">
    <source>
        <dbReference type="EMBL" id="BDD00275.1"/>
    </source>
</evidence>
<evidence type="ECO:0000256" key="4">
    <source>
        <dbReference type="ARBA" id="ARBA00023163"/>
    </source>
</evidence>
<dbReference type="RefSeq" id="WP_338397236.1">
    <property type="nucleotide sequence ID" value="NZ_AP025292.1"/>
</dbReference>
<dbReference type="Pfam" id="PF00126">
    <property type="entry name" value="HTH_1"/>
    <property type="match status" value="1"/>
</dbReference>
<dbReference type="EMBL" id="AP025292">
    <property type="protein sequence ID" value="BDD00275.1"/>
    <property type="molecule type" value="Genomic_DNA"/>
</dbReference>
<reference evidence="6 7" key="1">
    <citation type="submission" date="2021-12" db="EMBL/GenBank/DDBJ databases">
        <title>Genome sequencing of bacteria with rrn-lacking chromosome and rrn-plasmid.</title>
        <authorList>
            <person name="Anda M."/>
            <person name="Iwasaki W."/>
        </authorList>
    </citation>
    <scope>NUCLEOTIDE SEQUENCE [LARGE SCALE GENOMIC DNA]</scope>
    <source>
        <strain evidence="6 7">NBRC 101262</strain>
    </source>
</reference>
<dbReference type="Gene3D" id="1.10.10.10">
    <property type="entry name" value="Winged helix-like DNA-binding domain superfamily/Winged helix DNA-binding domain"/>
    <property type="match status" value="1"/>
</dbReference>
<dbReference type="PRINTS" id="PR00039">
    <property type="entry name" value="HTHLYSR"/>
</dbReference>
<dbReference type="PANTHER" id="PTHR30126">
    <property type="entry name" value="HTH-TYPE TRANSCRIPTIONAL REGULATOR"/>
    <property type="match status" value="1"/>
</dbReference>
<dbReference type="PROSITE" id="PS50931">
    <property type="entry name" value="HTH_LYSR"/>
    <property type="match status" value="1"/>
</dbReference>
<evidence type="ECO:0000256" key="1">
    <source>
        <dbReference type="ARBA" id="ARBA00009437"/>
    </source>
</evidence>
<accession>A0ABN6LAX7</accession>
<sequence>MFDFRLQVFEMVVRLKSFTAAAHALFVSQPAISKHIKALEEHWGIPLFIRRGNEIQLTAAGERLHEHVMGIMQKYAQMDFAMQEFKGSYSGTLRIAASTTIAQYILPKYLSEFKAQHPEIIIHLESGNTTEVENLVRQNQVDFGLSEGDTFHHGLKYDDLWQDDLLMVCRKGSQWKKQWEAKGLEALPKMPFVFRETGSGTLVVIEHYLQNKGVRLNQMNIQMMLGSTEAIKSYLRHTDVCAFLPQCAIEDELLHRLEIIDAKQWHIKRPLFLVQHGQQALSDLGGLFLRFLKS</sequence>
<keyword evidence="2" id="KW-0805">Transcription regulation</keyword>
<dbReference type="SUPFAM" id="SSF53850">
    <property type="entry name" value="Periplasmic binding protein-like II"/>
    <property type="match status" value="1"/>
</dbReference>
<evidence type="ECO:0000259" key="5">
    <source>
        <dbReference type="PROSITE" id="PS50931"/>
    </source>
</evidence>
<evidence type="ECO:0000256" key="3">
    <source>
        <dbReference type="ARBA" id="ARBA00023125"/>
    </source>
</evidence>
<protein>
    <submittedName>
        <fullName evidence="6">Transcriptional regulator</fullName>
    </submittedName>
</protein>
<feature type="domain" description="HTH lysR-type" evidence="5">
    <location>
        <begin position="6"/>
        <end position="58"/>
    </location>
</feature>